<dbReference type="Pfam" id="PF06427">
    <property type="entry name" value="UDP-g_GGTase"/>
    <property type="match status" value="1"/>
</dbReference>
<dbReference type="GO" id="GO:0036503">
    <property type="term" value="P:ERAD pathway"/>
    <property type="evidence" value="ECO:0007669"/>
    <property type="project" value="TreeGrafter"/>
</dbReference>
<dbReference type="GO" id="GO:0051082">
    <property type="term" value="F:unfolded protein binding"/>
    <property type="evidence" value="ECO:0007669"/>
    <property type="project" value="TreeGrafter"/>
</dbReference>
<feature type="domain" description="Glucosyltransferase 24 catalytic" evidence="15">
    <location>
        <begin position="1291"/>
        <end position="1558"/>
    </location>
</feature>
<protein>
    <submittedName>
        <fullName evidence="16">UDP-glucose:Glyco protein glucosyltransferase-domain-containing protein</fullName>
    </submittedName>
</protein>
<evidence type="ECO:0000256" key="1">
    <source>
        <dbReference type="ARBA" id="ARBA00001913"/>
    </source>
</evidence>
<keyword evidence="5" id="KW-0808">Transferase</keyword>
<dbReference type="GO" id="GO:0005788">
    <property type="term" value="C:endoplasmic reticulum lumen"/>
    <property type="evidence" value="ECO:0007669"/>
    <property type="project" value="UniProtKB-SubCell"/>
</dbReference>
<evidence type="ECO:0000256" key="2">
    <source>
        <dbReference type="ARBA" id="ARBA00004319"/>
    </source>
</evidence>
<evidence type="ECO:0000256" key="4">
    <source>
        <dbReference type="ARBA" id="ARBA00006351"/>
    </source>
</evidence>
<evidence type="ECO:0000313" key="16">
    <source>
        <dbReference type="EMBL" id="CAH7673649.1"/>
    </source>
</evidence>
<name>A0AAV0AUT7_PHAPC</name>
<gene>
    <name evidence="16" type="ORF">PPACK8108_LOCUS8532</name>
</gene>
<sequence>MRGLGIFAFRLGLILTHISKVFSNSPPITASIQAKWKEPPLLIQILEAATLERPGNFFELLDVVLASWTGNLAKSATDEQIYQHVTKALRKSGLFDEPGEFESLEASIALKEAHPKLEALRAWSESNLQVESREEVISEQKVFGSNSCDSWVEVEGKKVCDSEGLEELLNSDSSQNIFSDYTVFPFDHMQGSLSREAKTAILYASDDPQTFDLFHKILLKAVRSSPQKVKYVFRWHLTIRSPSDHEFARLSGWAAGLDIKKSEYLTLDDRPVDLTSENEASGNFKKGNSKPESINLKHENTKLKSLKATEISDIGLKAAQHVLSSEKPLSALRELTENFPKHAHSLVTDWVPGSIDVELKDELELNLEEGYKPGRSSVWINGLEISFGQSENLNFFQLIEVMRNERRWISTLNTLGLSPLDSRRLITNDDINAAMNPTAAVKLNGGMLDPSVLGERFDASDRQEGGGAILWLNDLEKDSRYSDWPSNLRYLLRPTYPGQLHPIARNLITVVIAANLTNIESLTPLAEIVEPIISHGLPIRWGLVPLLDDENSVSESITRTFWNLFQAIGTADSLNFIKKFVESSESKILDSEKFSYEASKAIAEARQLSDSDEEKVEDFVEEKFKTWLSKAQKYASRLELCSSDKSVSTCVLINGRFFILDDDFRSNLQQTATVHTQFLQHQIYFNHIDNEADVANYLYDLSNVNPSRNEFVFPSEEHPLKFANMVEALKSSRSIPAQIFFENAEQPKLKSGSPSKAVIWIVGNLDSGPGIAAVSAGLALVMRPPPELSVQAAFVHVPNTDSSNEITGVSKILEALMGSKSESKISSEDILKLRRLGLLANYHESTDLEDSVDDTSIKIVKPRLVTLDNDTSESIWSTSAHFLQILGLKRTELAVVINGRVLTVSPKRELDEADIRTLVEFETKKRTAPCMKALNEINLKVLERLKPRLPLLVSVLGSVLVEAEEPMQTSLSKPRSIAYSSRIGNHSSFTLGDKKSVFEIGVILDPASETAQKWSAFLEILSKRSDVFIKVWLNPVHNSKELPIKRFFRTVFANSLEFDEAGGIIAPDACFRDVPSDVLLTLGIEAPPSWLVLPKVSVHDLDNIMLSELPEQYREKGVDAVMQLEHIIISGHSREAPHGRPPRGLQLVLTDLLRGGEVDTIIMANLGYFQFKSAPGLHRISIRPGRSSELYALESLEAAEKNALIASPNSTRYNGQICLTTYNGVKLFPRFEKLPGKENENLIQPLDADSRSSNNGAGSDIAKLMGHFKEMASGILRKTDLTIKVNPELVINIFTVASGLLYERMAYLMCVSVMRHTKSKVKFWFISNFLSPSFKRFIPHLAQEYGFDYQLVTYQWPPWLRAQKEKQRVIWGYKILFLDVLFPLELERVIFVDSDQIVRTDLKTLVELDLQGAPYAYTPMCNDRNETKGFRFWDTGYWKDSLQGKPYHISALYVVDLRVFRTVAAGDQLRQHYQALSADPGSLANLDQDLPNNMQNVLPIFSLDQSWLWCETWCSDEGLKTAKTIDLCNNPLTHEPKLARARRLIPEWDIYDKEVAKLALRVKKETEDENETPINMQVGDDVSVESQSSSIEDAEHKKDEL</sequence>
<dbReference type="SUPFAM" id="SSF53448">
    <property type="entry name" value="Nucleotide-diphospho-sugar transferases"/>
    <property type="match status" value="1"/>
</dbReference>
<evidence type="ECO:0000313" key="17">
    <source>
        <dbReference type="Proteomes" id="UP001153365"/>
    </source>
</evidence>
<dbReference type="InterPro" id="IPR040694">
    <property type="entry name" value="UGGT_TRXL_2"/>
</dbReference>
<comment type="caution">
    <text evidence="16">The sequence shown here is derived from an EMBL/GenBank/DDBJ whole genome shotgun (WGS) entry which is preliminary data.</text>
</comment>
<reference evidence="16" key="1">
    <citation type="submission" date="2022-06" db="EMBL/GenBank/DDBJ databases">
        <authorList>
            <consortium name="SYNGENTA / RWTH Aachen University"/>
        </authorList>
    </citation>
    <scope>NUCLEOTIDE SEQUENCE</scope>
</reference>
<dbReference type="InterPro" id="IPR040525">
    <property type="entry name" value="UGGT_TRXL_4"/>
</dbReference>
<dbReference type="Pfam" id="PF18401">
    <property type="entry name" value="Thioredoxin_13"/>
    <property type="match status" value="1"/>
</dbReference>
<comment type="similarity">
    <text evidence="4">Belongs to the glycosyltransferase 8 family.</text>
</comment>
<feature type="chain" id="PRO_5043561087" evidence="10">
    <location>
        <begin position="24"/>
        <end position="1601"/>
    </location>
</feature>
<keyword evidence="7" id="KW-0256">Endoplasmic reticulum</keyword>
<evidence type="ECO:0000256" key="3">
    <source>
        <dbReference type="ARBA" id="ARBA00004922"/>
    </source>
</evidence>
<evidence type="ECO:0000259" key="12">
    <source>
        <dbReference type="Pfam" id="PF18401"/>
    </source>
</evidence>
<evidence type="ECO:0000256" key="10">
    <source>
        <dbReference type="SAM" id="SignalP"/>
    </source>
</evidence>
<feature type="domain" description="UGGT thioredoxin-like" evidence="11">
    <location>
        <begin position="38"/>
        <end position="237"/>
    </location>
</feature>
<dbReference type="PANTHER" id="PTHR11226">
    <property type="entry name" value="UDP-GLUCOSE GLYCOPROTEIN:GLUCOSYLTRANSFERASE"/>
    <property type="match status" value="1"/>
</dbReference>
<dbReference type="PANTHER" id="PTHR11226:SF0">
    <property type="entry name" value="UDP-GLUCOSE:GLYCOPROTEIN GLUCOSYLTRANSFERASE"/>
    <property type="match status" value="1"/>
</dbReference>
<dbReference type="InterPro" id="IPR040693">
    <property type="entry name" value="UGGT_TRXL_1"/>
</dbReference>
<dbReference type="Pfam" id="PF18404">
    <property type="entry name" value="Glyco_transf_24"/>
    <property type="match status" value="1"/>
</dbReference>
<dbReference type="InterPro" id="IPR040497">
    <property type="entry name" value="Glyco_transf_24"/>
</dbReference>
<dbReference type="Gene3D" id="3.90.550.10">
    <property type="entry name" value="Spore Coat Polysaccharide Biosynthesis Protein SpsA, Chain A"/>
    <property type="match status" value="1"/>
</dbReference>
<dbReference type="InterPro" id="IPR009448">
    <property type="entry name" value="UDP-g_GGtrans"/>
</dbReference>
<dbReference type="EMBL" id="CALTRL010001766">
    <property type="protein sequence ID" value="CAH7673649.1"/>
    <property type="molecule type" value="Genomic_DNA"/>
</dbReference>
<evidence type="ECO:0000259" key="11">
    <source>
        <dbReference type="Pfam" id="PF18400"/>
    </source>
</evidence>
<dbReference type="InterPro" id="IPR029044">
    <property type="entry name" value="Nucleotide-diphossugar_trans"/>
</dbReference>
<organism evidence="16 17">
    <name type="scientific">Phakopsora pachyrhizi</name>
    <name type="common">Asian soybean rust disease fungus</name>
    <dbReference type="NCBI Taxonomy" id="170000"/>
    <lineage>
        <taxon>Eukaryota</taxon>
        <taxon>Fungi</taxon>
        <taxon>Dikarya</taxon>
        <taxon>Basidiomycota</taxon>
        <taxon>Pucciniomycotina</taxon>
        <taxon>Pucciniomycetes</taxon>
        <taxon>Pucciniales</taxon>
        <taxon>Phakopsoraceae</taxon>
        <taxon>Phakopsora</taxon>
    </lineage>
</organism>
<comment type="subcellular location">
    <subcellularLocation>
        <location evidence="2">Endoplasmic reticulum lumen</location>
    </subcellularLocation>
</comment>
<dbReference type="GO" id="GO:0018279">
    <property type="term" value="P:protein N-linked glycosylation via asparagine"/>
    <property type="evidence" value="ECO:0007669"/>
    <property type="project" value="TreeGrafter"/>
</dbReference>
<dbReference type="Pfam" id="PF18402">
    <property type="entry name" value="Thioredoxin_14"/>
    <property type="match status" value="1"/>
</dbReference>
<evidence type="ECO:0000256" key="6">
    <source>
        <dbReference type="ARBA" id="ARBA00022729"/>
    </source>
</evidence>
<evidence type="ECO:0000259" key="14">
    <source>
        <dbReference type="Pfam" id="PF18403"/>
    </source>
</evidence>
<keyword evidence="6 10" id="KW-0732">Signal</keyword>
<evidence type="ECO:0000256" key="7">
    <source>
        <dbReference type="ARBA" id="ARBA00022824"/>
    </source>
</evidence>
<feature type="signal peptide" evidence="10">
    <location>
        <begin position="1"/>
        <end position="23"/>
    </location>
</feature>
<dbReference type="GO" id="GO:0003980">
    <property type="term" value="F:UDP-glucose:glycoprotein glucosyltransferase activity"/>
    <property type="evidence" value="ECO:0007669"/>
    <property type="project" value="InterPro"/>
</dbReference>
<evidence type="ECO:0000256" key="5">
    <source>
        <dbReference type="ARBA" id="ARBA00022679"/>
    </source>
</evidence>
<evidence type="ECO:0000259" key="15">
    <source>
        <dbReference type="Pfam" id="PF18404"/>
    </source>
</evidence>
<feature type="domain" description="UGGT thioredoxin-like" evidence="12">
    <location>
        <begin position="299"/>
        <end position="436"/>
    </location>
</feature>
<comment type="cofactor">
    <cofactor evidence="1">
        <name>Ca(2+)</name>
        <dbReference type="ChEBI" id="CHEBI:29108"/>
    </cofactor>
</comment>
<keyword evidence="8" id="KW-0325">Glycoprotein</keyword>
<dbReference type="Pfam" id="PF18400">
    <property type="entry name" value="Thioredoxin_12"/>
    <property type="match status" value="1"/>
</dbReference>
<comment type="pathway">
    <text evidence="3">Protein modification; protein glycosylation.</text>
</comment>
<keyword evidence="17" id="KW-1185">Reference proteome</keyword>
<dbReference type="InterPro" id="IPR040692">
    <property type="entry name" value="UGGT_TRXL_3"/>
</dbReference>
<dbReference type="Pfam" id="PF18403">
    <property type="entry name" value="Thioredoxin_15"/>
    <property type="match status" value="1"/>
</dbReference>
<feature type="domain" description="UGGT thioredoxin-like" evidence="13">
    <location>
        <begin position="457"/>
        <end position="712"/>
    </location>
</feature>
<feature type="region of interest" description="Disordered" evidence="9">
    <location>
        <begin position="1564"/>
        <end position="1601"/>
    </location>
</feature>
<evidence type="ECO:0000259" key="13">
    <source>
        <dbReference type="Pfam" id="PF18402"/>
    </source>
</evidence>
<dbReference type="CDD" id="cd06432">
    <property type="entry name" value="GT8_HUGT1_C_like"/>
    <property type="match status" value="1"/>
</dbReference>
<feature type="domain" description="UDP-glucose:glycoprotein glucosyltransferase thioredoxin-like" evidence="14">
    <location>
        <begin position="754"/>
        <end position="959"/>
    </location>
</feature>
<accession>A0AAV0AUT7</accession>
<dbReference type="Proteomes" id="UP001153365">
    <property type="component" value="Unassembled WGS sequence"/>
</dbReference>
<proteinExistence type="inferred from homology"/>
<evidence type="ECO:0000256" key="9">
    <source>
        <dbReference type="SAM" id="MobiDB-lite"/>
    </source>
</evidence>
<evidence type="ECO:0000256" key="8">
    <source>
        <dbReference type="ARBA" id="ARBA00023180"/>
    </source>
</evidence>